<sequence>MELLKEAGVAVPKALVATSPEEAFHAAEKIGTEDLVVKAQVLAGGRGQGTFEGGLKGGVQM</sequence>
<dbReference type="SUPFAM" id="SSF56059">
    <property type="entry name" value="Glutathione synthetase ATP-binding domain-like"/>
    <property type="match status" value="1"/>
</dbReference>
<reference evidence="5 6" key="1">
    <citation type="journal article" date="2013" name="Proc. Natl. Acad. Sci. U.S.A.">
        <title>The king cobra genome reveals dynamic gene evolution and adaptation in the snake venom system.</title>
        <authorList>
            <person name="Vonk F.J."/>
            <person name="Casewell N.R."/>
            <person name="Henkel C.V."/>
            <person name="Heimberg A.M."/>
            <person name="Jansen H.J."/>
            <person name="McCleary R.J."/>
            <person name="Kerkkamp H.M."/>
            <person name="Vos R.A."/>
            <person name="Guerreiro I."/>
            <person name="Calvete J.J."/>
            <person name="Wuster W."/>
            <person name="Woods A.E."/>
            <person name="Logan J.M."/>
            <person name="Harrison R.A."/>
            <person name="Castoe T.A."/>
            <person name="de Koning A.P."/>
            <person name="Pollock D.D."/>
            <person name="Yandell M."/>
            <person name="Calderon D."/>
            <person name="Renjifo C."/>
            <person name="Currier R.B."/>
            <person name="Salgado D."/>
            <person name="Pla D."/>
            <person name="Sanz L."/>
            <person name="Hyder A.S."/>
            <person name="Ribeiro J.M."/>
            <person name="Arntzen J.W."/>
            <person name="van den Thillart G.E."/>
            <person name="Boetzer M."/>
            <person name="Pirovano W."/>
            <person name="Dirks R.P."/>
            <person name="Spaink H.P."/>
            <person name="Duboule D."/>
            <person name="McGlinn E."/>
            <person name="Kini R.M."/>
            <person name="Richardson M.K."/>
        </authorList>
    </citation>
    <scope>NUCLEOTIDE SEQUENCE</scope>
    <source>
        <tissue evidence="5">Blood</tissue>
    </source>
</reference>
<dbReference type="PANTHER" id="PTHR11815:SF1">
    <property type="entry name" value="SUCCINATE--COA LIGASE [ADP-FORMING] SUBUNIT BETA, MITOCHONDRIAL"/>
    <property type="match status" value="1"/>
</dbReference>
<gene>
    <name evidence="5" type="ORF">L345_18370</name>
</gene>
<dbReference type="EMBL" id="AZIM01068173">
    <property type="protein sequence ID" value="ETE55921.1"/>
    <property type="molecule type" value="Genomic_DNA"/>
</dbReference>
<accession>V8N1Z7</accession>
<evidence type="ECO:0000256" key="1">
    <source>
        <dbReference type="ARBA" id="ARBA00022532"/>
    </source>
</evidence>
<keyword evidence="3" id="KW-0547">Nucleotide-binding</keyword>
<dbReference type="GO" id="GO:0006099">
    <property type="term" value="P:tricarboxylic acid cycle"/>
    <property type="evidence" value="ECO:0007669"/>
    <property type="project" value="UniProtKB-UniPathway"/>
</dbReference>
<dbReference type="GO" id="GO:0006104">
    <property type="term" value="P:succinyl-CoA metabolic process"/>
    <property type="evidence" value="ECO:0007669"/>
    <property type="project" value="TreeGrafter"/>
</dbReference>
<dbReference type="Gene3D" id="3.30.1490.20">
    <property type="entry name" value="ATP-grasp fold, A domain"/>
    <property type="match status" value="1"/>
</dbReference>
<feature type="non-terminal residue" evidence="5">
    <location>
        <position position="1"/>
    </location>
</feature>
<comment type="caution">
    <text evidence="5">The sequence shown here is derived from an EMBL/GenBank/DDBJ whole genome shotgun (WGS) entry which is preliminary data.</text>
</comment>
<dbReference type="InterPro" id="IPR013815">
    <property type="entry name" value="ATP_grasp_subdomain_1"/>
</dbReference>
<dbReference type="Proteomes" id="UP000018936">
    <property type="component" value="Unassembled WGS sequence"/>
</dbReference>
<keyword evidence="6" id="KW-1185">Reference proteome</keyword>
<feature type="domain" description="ATP-grasp" evidence="4">
    <location>
        <begin position="1"/>
        <end position="47"/>
    </location>
</feature>
<dbReference type="PANTHER" id="PTHR11815">
    <property type="entry name" value="SUCCINYL-COA SYNTHETASE BETA CHAIN"/>
    <property type="match status" value="1"/>
</dbReference>
<dbReference type="AlphaFoldDB" id="V8N1Z7"/>
<proteinExistence type="predicted"/>
<evidence type="ECO:0000256" key="2">
    <source>
        <dbReference type="ARBA" id="ARBA00022840"/>
    </source>
</evidence>
<dbReference type="PROSITE" id="PS50975">
    <property type="entry name" value="ATP_GRASP"/>
    <property type="match status" value="1"/>
</dbReference>
<dbReference type="GO" id="GO:0005739">
    <property type="term" value="C:mitochondrion"/>
    <property type="evidence" value="ECO:0007669"/>
    <property type="project" value="TreeGrafter"/>
</dbReference>
<evidence type="ECO:0000313" key="6">
    <source>
        <dbReference type="Proteomes" id="UP000018936"/>
    </source>
</evidence>
<dbReference type="GO" id="GO:0005524">
    <property type="term" value="F:ATP binding"/>
    <property type="evidence" value="ECO:0007669"/>
    <property type="project" value="UniProtKB-UniRule"/>
</dbReference>
<evidence type="ECO:0000313" key="5">
    <source>
        <dbReference type="EMBL" id="ETE55921.1"/>
    </source>
</evidence>
<protein>
    <recommendedName>
        <fullName evidence="4">ATP-grasp domain-containing protein</fullName>
    </recommendedName>
</protein>
<dbReference type="UniPathway" id="UPA00223">
    <property type="reaction ID" value="UER00999"/>
</dbReference>
<organism evidence="5 6">
    <name type="scientific">Ophiophagus hannah</name>
    <name type="common">King cobra</name>
    <name type="synonym">Naja hannah</name>
    <dbReference type="NCBI Taxonomy" id="8665"/>
    <lineage>
        <taxon>Eukaryota</taxon>
        <taxon>Metazoa</taxon>
        <taxon>Chordata</taxon>
        <taxon>Craniata</taxon>
        <taxon>Vertebrata</taxon>
        <taxon>Euteleostomi</taxon>
        <taxon>Lepidosauria</taxon>
        <taxon>Squamata</taxon>
        <taxon>Bifurcata</taxon>
        <taxon>Unidentata</taxon>
        <taxon>Episquamata</taxon>
        <taxon>Toxicofera</taxon>
        <taxon>Serpentes</taxon>
        <taxon>Colubroidea</taxon>
        <taxon>Elapidae</taxon>
        <taxon>Elapinae</taxon>
        <taxon>Ophiophagus</taxon>
    </lineage>
</organism>
<name>V8N1Z7_OPHHA</name>
<dbReference type="InterPro" id="IPR011761">
    <property type="entry name" value="ATP-grasp"/>
</dbReference>
<dbReference type="Pfam" id="PF08442">
    <property type="entry name" value="ATP-grasp_2"/>
    <property type="match status" value="1"/>
</dbReference>
<evidence type="ECO:0000259" key="4">
    <source>
        <dbReference type="PROSITE" id="PS50975"/>
    </source>
</evidence>
<dbReference type="GO" id="GO:0046872">
    <property type="term" value="F:metal ion binding"/>
    <property type="evidence" value="ECO:0007669"/>
    <property type="project" value="InterPro"/>
</dbReference>
<dbReference type="OrthoDB" id="1552at2759"/>
<keyword evidence="2 3" id="KW-0067">ATP-binding</keyword>
<feature type="non-terminal residue" evidence="5">
    <location>
        <position position="61"/>
    </location>
</feature>
<evidence type="ECO:0000256" key="3">
    <source>
        <dbReference type="PROSITE-ProRule" id="PRU00409"/>
    </source>
</evidence>
<keyword evidence="1" id="KW-0816">Tricarboxylic acid cycle</keyword>
<dbReference type="InterPro" id="IPR013650">
    <property type="entry name" value="ATP-grasp_succ-CoA_synth-type"/>
</dbReference>
<dbReference type="GO" id="GO:0004775">
    <property type="term" value="F:succinate-CoA ligase (ADP-forming) activity"/>
    <property type="evidence" value="ECO:0007669"/>
    <property type="project" value="TreeGrafter"/>
</dbReference>
<dbReference type="GO" id="GO:0042709">
    <property type="term" value="C:succinate-CoA ligase complex"/>
    <property type="evidence" value="ECO:0007669"/>
    <property type="project" value="TreeGrafter"/>
</dbReference>